<dbReference type="PhylomeDB" id="Q2RNB9"/>
<dbReference type="eggNOG" id="COG3824">
    <property type="taxonomic scope" value="Bacteria"/>
</dbReference>
<dbReference type="InterPro" id="IPR038555">
    <property type="entry name" value="Zincin_1_sf"/>
</dbReference>
<dbReference type="Pfam" id="PF06262">
    <property type="entry name" value="Zincin_1"/>
    <property type="match status" value="1"/>
</dbReference>
<dbReference type="Gene3D" id="3.30.2010.20">
    <property type="match status" value="1"/>
</dbReference>
<dbReference type="EMBL" id="CP000230">
    <property type="protein sequence ID" value="ABC24376.1"/>
    <property type="molecule type" value="Genomic_DNA"/>
</dbReference>
<sequence length="135" mass="15321">MTDTPRFTFAPTLADIEAIAREAFDAIPDLLRSRCADLVIRVEDFPDDDVIAEMELESPFELLGLYQGVSLDRKSVLDQPLAPDMVFLYRSPLLDYWVETGEDLTLLVRHVLIHEIGHHFGFSDPDMEALDAQDD</sequence>
<evidence type="ECO:0000313" key="1">
    <source>
        <dbReference type="EMBL" id="ABC24376.1"/>
    </source>
</evidence>
<dbReference type="PATRIC" id="fig|269796.9.peg.3703"/>
<gene>
    <name evidence="1" type="ordered locus">Rru_A3582</name>
</gene>
<dbReference type="RefSeq" id="WP_011391329.1">
    <property type="nucleotide sequence ID" value="NC_007643.1"/>
</dbReference>
<dbReference type="SMR" id="Q2RNB9"/>
<dbReference type="AlphaFoldDB" id="Q2RNB9"/>
<dbReference type="EnsemblBacteria" id="ABC24376">
    <property type="protein sequence ID" value="ABC24376"/>
    <property type="gene ID" value="Rru_A3582"/>
</dbReference>
<keyword evidence="2" id="KW-1185">Reference proteome</keyword>
<evidence type="ECO:0008006" key="3">
    <source>
        <dbReference type="Google" id="ProtNLM"/>
    </source>
</evidence>
<accession>Q2RNB9</accession>
<dbReference type="STRING" id="269796.Rru_A3582"/>
<organism evidence="1 2">
    <name type="scientific">Rhodospirillum rubrum (strain ATCC 11170 / ATH 1.1.1 / DSM 467 / LMG 4362 / NCIMB 8255 / S1)</name>
    <dbReference type="NCBI Taxonomy" id="269796"/>
    <lineage>
        <taxon>Bacteria</taxon>
        <taxon>Pseudomonadati</taxon>
        <taxon>Pseudomonadota</taxon>
        <taxon>Alphaproteobacteria</taxon>
        <taxon>Rhodospirillales</taxon>
        <taxon>Rhodospirillaceae</taxon>
        <taxon>Rhodospirillum</taxon>
    </lineage>
</organism>
<evidence type="ECO:0000313" key="2">
    <source>
        <dbReference type="Proteomes" id="UP000001929"/>
    </source>
</evidence>
<dbReference type="KEGG" id="rru:Rru_A3582"/>
<proteinExistence type="predicted"/>
<protein>
    <recommendedName>
        <fullName evidence="3">Acetylglutamate kinase</fullName>
    </recommendedName>
</protein>
<dbReference type="HOGENOM" id="CLU_123836_0_0_5"/>
<dbReference type="InterPro" id="IPR010428">
    <property type="entry name" value="Zincin_1"/>
</dbReference>
<name>Q2RNB9_RHORT</name>
<dbReference type="CDD" id="cd12952">
    <property type="entry name" value="MMP_ACEL2062"/>
    <property type="match status" value="1"/>
</dbReference>
<dbReference type="Proteomes" id="UP000001929">
    <property type="component" value="Chromosome"/>
</dbReference>
<dbReference type="SUPFAM" id="SSF55486">
    <property type="entry name" value="Metalloproteases ('zincins'), catalytic domain"/>
    <property type="match status" value="1"/>
</dbReference>
<reference evidence="1 2" key="1">
    <citation type="journal article" date="2011" name="Stand. Genomic Sci.">
        <title>Complete genome sequence of Rhodospirillum rubrum type strain (S1).</title>
        <authorList>
            <person name="Munk A.C."/>
            <person name="Copeland A."/>
            <person name="Lucas S."/>
            <person name="Lapidus A."/>
            <person name="Del Rio T.G."/>
            <person name="Barry K."/>
            <person name="Detter J.C."/>
            <person name="Hammon N."/>
            <person name="Israni S."/>
            <person name="Pitluck S."/>
            <person name="Brettin T."/>
            <person name="Bruce D."/>
            <person name="Han C."/>
            <person name="Tapia R."/>
            <person name="Gilna P."/>
            <person name="Schmutz J."/>
            <person name="Larimer F."/>
            <person name="Land M."/>
            <person name="Kyrpides N.C."/>
            <person name="Mavromatis K."/>
            <person name="Richardson P."/>
            <person name="Rohde M."/>
            <person name="Goker M."/>
            <person name="Klenk H.P."/>
            <person name="Zhang Y."/>
            <person name="Roberts G.P."/>
            <person name="Reslewic S."/>
            <person name="Schwartz D.C."/>
        </authorList>
    </citation>
    <scope>NUCLEOTIDE SEQUENCE [LARGE SCALE GENOMIC DNA]</scope>
    <source>
        <strain evidence="2">ATCC 11170 / ATH 1.1.1 / DSM 467 / LMG 4362 / NCIMB 8255 / S1</strain>
    </source>
</reference>